<feature type="domain" description="Chalcone/stilbene synthase C-terminal" evidence="4">
    <location>
        <begin position="233"/>
        <end position="384"/>
    </location>
</feature>
<protein>
    <submittedName>
        <fullName evidence="5">Type III polyketide synthase</fullName>
    </submittedName>
</protein>
<dbReference type="PANTHER" id="PTHR11877">
    <property type="entry name" value="HYDROXYMETHYLGLUTARYL-COA SYNTHASE"/>
    <property type="match status" value="1"/>
</dbReference>
<keyword evidence="2" id="KW-0808">Transferase</keyword>
<comment type="similarity">
    <text evidence="1">Belongs to the thiolase-like superfamily. Chalcone/stilbene synthases family.</text>
</comment>
<dbReference type="InterPro" id="IPR012328">
    <property type="entry name" value="Chalcone/stilbene_synt_C"/>
</dbReference>
<dbReference type="SUPFAM" id="SSF53901">
    <property type="entry name" value="Thiolase-like"/>
    <property type="match status" value="2"/>
</dbReference>
<name>A0ABY8MK16_9SPIO</name>
<dbReference type="RefSeq" id="WP_326928358.1">
    <property type="nucleotide sequence ID" value="NZ_CP123443.1"/>
</dbReference>
<organism evidence="5 6">
    <name type="scientific">Candidatus Haliotispira prima</name>
    <dbReference type="NCBI Taxonomy" id="3034016"/>
    <lineage>
        <taxon>Bacteria</taxon>
        <taxon>Pseudomonadati</taxon>
        <taxon>Spirochaetota</taxon>
        <taxon>Spirochaetia</taxon>
        <taxon>Spirochaetales</taxon>
        <taxon>Spirochaetaceae</taxon>
        <taxon>Candidatus Haliotispira</taxon>
    </lineage>
</organism>
<reference evidence="5 6" key="1">
    <citation type="submission" date="2023-04" db="EMBL/GenBank/DDBJ databases">
        <title>Spirochaete genome identified in red abalone sample constitutes a novel genus.</title>
        <authorList>
            <person name="Sharma S.P."/>
            <person name="Purcell C.M."/>
            <person name="Hyde J.R."/>
            <person name="Severin A.J."/>
        </authorList>
    </citation>
    <scope>NUCLEOTIDE SEQUENCE [LARGE SCALE GENOMIC DNA]</scope>
    <source>
        <strain evidence="5 6">SP-2023</strain>
    </source>
</reference>
<dbReference type="InterPro" id="IPR011141">
    <property type="entry name" value="Polyketide_synthase_type-III"/>
</dbReference>
<dbReference type="PIRSF" id="PIRSF000451">
    <property type="entry name" value="PKS_III"/>
    <property type="match status" value="1"/>
</dbReference>
<gene>
    <name evidence="5" type="ORF">P0082_04625</name>
</gene>
<dbReference type="Proteomes" id="UP001228690">
    <property type="component" value="Chromosome"/>
</dbReference>
<evidence type="ECO:0000256" key="1">
    <source>
        <dbReference type="ARBA" id="ARBA00005531"/>
    </source>
</evidence>
<evidence type="ECO:0000313" key="5">
    <source>
        <dbReference type="EMBL" id="WGK70151.1"/>
    </source>
</evidence>
<dbReference type="EMBL" id="CP123443">
    <property type="protein sequence ID" value="WGK70151.1"/>
    <property type="molecule type" value="Genomic_DNA"/>
</dbReference>
<dbReference type="InterPro" id="IPR001099">
    <property type="entry name" value="Chalcone/stilbene_synt_N"/>
</dbReference>
<keyword evidence="6" id="KW-1185">Reference proteome</keyword>
<evidence type="ECO:0000256" key="2">
    <source>
        <dbReference type="ARBA" id="ARBA00022679"/>
    </source>
</evidence>
<evidence type="ECO:0000259" key="4">
    <source>
        <dbReference type="Pfam" id="PF02797"/>
    </source>
</evidence>
<dbReference type="Pfam" id="PF02797">
    <property type="entry name" value="Chal_sti_synt_C"/>
    <property type="match status" value="1"/>
</dbReference>
<sequence>MPAAYIYDIATAVPDQSYSQEFILEFMKNLTDDERQKSFLEKIYRGSAIEKRHTVIEDYHREPEDYRFYPKSADLLPEPSTARRNDYYIEAIEPLVRKVLEKLFRSFEASRITHLVTVSCTGFSAPGIGLFIQKEFGLSLTLQQCHIGFMGCCAAFPALRQARDIVSGEPEANVLVLCAELCSLHFQQRNDLDIMVANALFADGVAAAIVGSAESFDLGNSPRNSILGLHRFQTNLIPDSKDDMAWRIGDCGFDMKLSAYVPRLIGSNIAGILQNIVAGFVGNARVFPEGSPDSSDPSASISHWAIHPGGRAILEKLSKVLELPAGPEKALRHSYEILRQFGNMSSATILFVLERFLRREYKETPGLLFAAGFGPGLTVESALMELY</sequence>
<dbReference type="Gene3D" id="3.40.47.10">
    <property type="match status" value="2"/>
</dbReference>
<feature type="domain" description="Chalcone/stilbene synthase N-terminal" evidence="3">
    <location>
        <begin position="4"/>
        <end position="212"/>
    </location>
</feature>
<dbReference type="InterPro" id="IPR016039">
    <property type="entry name" value="Thiolase-like"/>
</dbReference>
<evidence type="ECO:0000313" key="6">
    <source>
        <dbReference type="Proteomes" id="UP001228690"/>
    </source>
</evidence>
<evidence type="ECO:0000259" key="3">
    <source>
        <dbReference type="Pfam" id="PF00195"/>
    </source>
</evidence>
<dbReference type="CDD" id="cd00831">
    <property type="entry name" value="CHS_like"/>
    <property type="match status" value="1"/>
</dbReference>
<accession>A0ABY8MK16</accession>
<proteinExistence type="inferred from homology"/>
<dbReference type="PANTHER" id="PTHR11877:SF46">
    <property type="entry name" value="TYPE III POLYKETIDE SYNTHASE A"/>
    <property type="match status" value="1"/>
</dbReference>
<dbReference type="Pfam" id="PF00195">
    <property type="entry name" value="Chal_sti_synt_N"/>
    <property type="match status" value="1"/>
</dbReference>